<dbReference type="Pfam" id="PF03315">
    <property type="entry name" value="SDH_beta"/>
    <property type="match status" value="1"/>
</dbReference>
<dbReference type="EC" id="4.3.1.17" evidence="11"/>
<dbReference type="SUPFAM" id="SSF143548">
    <property type="entry name" value="Serine metabolism enzymes domain"/>
    <property type="match status" value="1"/>
</dbReference>
<accession>A0ABV7DXI9</accession>
<dbReference type="GO" id="GO:0003941">
    <property type="term" value="F:L-serine ammonia-lyase activity"/>
    <property type="evidence" value="ECO:0007669"/>
    <property type="project" value="UniProtKB-EC"/>
</dbReference>
<dbReference type="InterPro" id="IPR005131">
    <property type="entry name" value="Ser_deHydtase_bsu"/>
</dbReference>
<evidence type="ECO:0000256" key="9">
    <source>
        <dbReference type="ARBA" id="ARBA00023239"/>
    </source>
</evidence>
<evidence type="ECO:0000259" key="13">
    <source>
        <dbReference type="Pfam" id="PF03315"/>
    </source>
</evidence>
<dbReference type="NCBIfam" id="TIGR00720">
    <property type="entry name" value="sda_mono"/>
    <property type="match status" value="1"/>
</dbReference>
<gene>
    <name evidence="14" type="ORF">ACFOD6_17245</name>
</gene>
<keyword evidence="15" id="KW-1185">Reference proteome</keyword>
<dbReference type="EMBL" id="JBHRSM010000026">
    <property type="protein sequence ID" value="MFC3087797.1"/>
    <property type="molecule type" value="Genomic_DNA"/>
</dbReference>
<comment type="pathway">
    <text evidence="2">Carbohydrate biosynthesis; gluconeogenesis.</text>
</comment>
<dbReference type="Gene3D" id="3.30.1330.90">
    <property type="entry name" value="D-3-phosphoglycerate dehydrogenase, domain 3"/>
    <property type="match status" value="1"/>
</dbReference>
<evidence type="ECO:0000259" key="12">
    <source>
        <dbReference type="Pfam" id="PF03313"/>
    </source>
</evidence>
<evidence type="ECO:0000256" key="10">
    <source>
        <dbReference type="ARBA" id="ARBA00049406"/>
    </source>
</evidence>
<reference evidence="15" key="1">
    <citation type="journal article" date="2019" name="Int. J. Syst. Evol. Microbiol.">
        <title>The Global Catalogue of Microorganisms (GCM) 10K type strain sequencing project: providing services to taxonomists for standard genome sequencing and annotation.</title>
        <authorList>
            <consortium name="The Broad Institute Genomics Platform"/>
            <consortium name="The Broad Institute Genome Sequencing Center for Infectious Disease"/>
            <person name="Wu L."/>
            <person name="Ma J."/>
        </authorList>
    </citation>
    <scope>NUCLEOTIDE SEQUENCE [LARGE SCALE GENOMIC DNA]</scope>
    <source>
        <strain evidence="15">KCTC 62102</strain>
    </source>
</reference>
<evidence type="ECO:0000256" key="8">
    <source>
        <dbReference type="ARBA" id="ARBA00023014"/>
    </source>
</evidence>
<evidence type="ECO:0000313" key="14">
    <source>
        <dbReference type="EMBL" id="MFC3087797.1"/>
    </source>
</evidence>
<keyword evidence="4 11" id="KW-0312">Gluconeogenesis</keyword>
<keyword evidence="9 11" id="KW-0456">Lyase</keyword>
<keyword evidence="5 11" id="KW-0004">4Fe-4S</keyword>
<dbReference type="InterPro" id="IPR005130">
    <property type="entry name" value="Ser_deHydtase-like_asu"/>
</dbReference>
<dbReference type="Pfam" id="PF03313">
    <property type="entry name" value="SDH_alpha"/>
    <property type="match status" value="1"/>
</dbReference>
<keyword evidence="6 11" id="KW-0479">Metal-binding</keyword>
<dbReference type="RefSeq" id="WP_197642118.1">
    <property type="nucleotide sequence ID" value="NZ_JAEACP010000003.1"/>
</dbReference>
<comment type="cofactor">
    <cofactor evidence="1 11">
        <name>[4Fe-4S] cluster</name>
        <dbReference type="ChEBI" id="CHEBI:49883"/>
    </cofactor>
</comment>
<feature type="domain" description="Serine dehydratase beta chain" evidence="13">
    <location>
        <begin position="4"/>
        <end position="155"/>
    </location>
</feature>
<dbReference type="InterPro" id="IPR051318">
    <property type="entry name" value="Fe-S_L-Ser"/>
</dbReference>
<evidence type="ECO:0000256" key="5">
    <source>
        <dbReference type="ARBA" id="ARBA00022485"/>
    </source>
</evidence>
<dbReference type="PANTHER" id="PTHR30182">
    <property type="entry name" value="L-SERINE DEHYDRATASE"/>
    <property type="match status" value="1"/>
</dbReference>
<evidence type="ECO:0000256" key="1">
    <source>
        <dbReference type="ARBA" id="ARBA00001966"/>
    </source>
</evidence>
<dbReference type="InterPro" id="IPR029009">
    <property type="entry name" value="ASB_dom_sf"/>
</dbReference>
<evidence type="ECO:0000313" key="15">
    <source>
        <dbReference type="Proteomes" id="UP001595445"/>
    </source>
</evidence>
<comment type="catalytic activity">
    <reaction evidence="10 11">
        <text>L-serine = pyruvate + NH4(+)</text>
        <dbReference type="Rhea" id="RHEA:19169"/>
        <dbReference type="ChEBI" id="CHEBI:15361"/>
        <dbReference type="ChEBI" id="CHEBI:28938"/>
        <dbReference type="ChEBI" id="CHEBI:33384"/>
        <dbReference type="EC" id="4.3.1.17"/>
    </reaction>
</comment>
<sequence length="459" mass="48092">MFLSVFDMFKVGIGPSSSHTMGPMVAAARFLDTMRASPFHFHGLRASLHGSLAFTGVGHATDRATILGLAGFLPDTYDAEKADAAFARIRDTRMIEVPGLPPLAFDPVKDLHFDFGPALPGHANGMILKATDAQGDVILEETYYSIGGGFVLTAAEQAEAGGAKAKARADVPYPFETAAEMLEMARKSGLTIAQMKRANELKFRSAAELDAGIARIWQVMNDCIDRGMKGEGILPGGLKVRRRAKGIHDALMAERGLNLTPPHTINDWMSLYAMAVNEENAAGGQVVTAPTNGAAGVVPSVIRYWLDHVPGASVAKVGDFLLTASAIGGLCKHNASISGAESGCQAEVGSAAAMAAAGLCAVLGGTPEQVENAAEIALEHHLGMTCDPVKGLVQVPCIERNGLGSIKAVSAASLSLRGDGQHLVSLDVCIETMRQTGLDMNEKYKETSLGGLAVNVPNC</sequence>
<evidence type="ECO:0000256" key="3">
    <source>
        <dbReference type="ARBA" id="ARBA00008636"/>
    </source>
</evidence>
<keyword evidence="8 11" id="KW-0411">Iron-sulfur</keyword>
<keyword evidence="7 11" id="KW-0408">Iron</keyword>
<dbReference type="Proteomes" id="UP001595445">
    <property type="component" value="Unassembled WGS sequence"/>
</dbReference>
<evidence type="ECO:0000256" key="6">
    <source>
        <dbReference type="ARBA" id="ARBA00022723"/>
    </source>
</evidence>
<dbReference type="InterPro" id="IPR004644">
    <property type="entry name" value="Fe-S_L-Ser_mono"/>
</dbReference>
<evidence type="ECO:0000256" key="2">
    <source>
        <dbReference type="ARBA" id="ARBA00004742"/>
    </source>
</evidence>
<comment type="similarity">
    <text evidence="3 11">Belongs to the iron-sulfur dependent L-serine dehydratase family.</text>
</comment>
<organism evidence="14 15">
    <name type="scientific">Tabrizicola soli</name>
    <dbReference type="NCBI Taxonomy" id="2185115"/>
    <lineage>
        <taxon>Bacteria</taxon>
        <taxon>Pseudomonadati</taxon>
        <taxon>Pseudomonadota</taxon>
        <taxon>Alphaproteobacteria</taxon>
        <taxon>Rhodobacterales</taxon>
        <taxon>Paracoccaceae</taxon>
        <taxon>Tabrizicola</taxon>
    </lineage>
</organism>
<name>A0ABV7DXI9_9RHOB</name>
<protein>
    <recommendedName>
        <fullName evidence="11">L-serine dehydratase</fullName>
        <ecNumber evidence="11">4.3.1.17</ecNumber>
    </recommendedName>
</protein>
<evidence type="ECO:0000256" key="4">
    <source>
        <dbReference type="ARBA" id="ARBA00022432"/>
    </source>
</evidence>
<evidence type="ECO:0000256" key="11">
    <source>
        <dbReference type="RuleBase" id="RU366059"/>
    </source>
</evidence>
<evidence type="ECO:0000256" key="7">
    <source>
        <dbReference type="ARBA" id="ARBA00023004"/>
    </source>
</evidence>
<comment type="caution">
    <text evidence="14">The sequence shown here is derived from an EMBL/GenBank/DDBJ whole genome shotgun (WGS) entry which is preliminary data.</text>
</comment>
<feature type="domain" description="Serine dehydratase-like alpha subunit" evidence="12">
    <location>
        <begin position="188"/>
        <end position="453"/>
    </location>
</feature>
<dbReference type="PANTHER" id="PTHR30182:SF1">
    <property type="entry name" value="L-SERINE DEHYDRATASE 1"/>
    <property type="match status" value="1"/>
</dbReference>
<proteinExistence type="inferred from homology"/>